<dbReference type="EMBL" id="ML732149">
    <property type="protein sequence ID" value="KAB8079680.1"/>
    <property type="molecule type" value="Genomic_DNA"/>
</dbReference>
<accession>A0A5N5XKL1</accession>
<evidence type="ECO:0000256" key="1">
    <source>
        <dbReference type="ARBA" id="ARBA00022729"/>
    </source>
</evidence>
<evidence type="ECO:0000313" key="3">
    <source>
        <dbReference type="Proteomes" id="UP000326565"/>
    </source>
</evidence>
<dbReference type="PANTHER" id="PTHR43301">
    <property type="entry name" value="ARABINAN ENDO-1,5-ALPHA-L-ARABINOSIDASE"/>
    <property type="match status" value="1"/>
</dbReference>
<proteinExistence type="predicted"/>
<sequence>MKINQIVSGALALCGSALGSPTSMKRAEAKAGYLSVYWTTNDESVFFALSDNRDPLKFSAINSGSPVATPTVGTKAVRDTSIIAGEGENAGKYWIIGTDLNIGSTTWDNAVRNGSRGIYVWESTDLVNWGEVNLVTVEDSTAGMVWAPDAIWDPDQGQYFVHWASKFYAADDEGHTGDAVTSNILRYAYTKDFKTFSDPQTYIEHDKDVIDLCFLRVDDNTVLRSYKDSSTSGLPVEISTNGLLGDWSSLGTVPDSGRYEAPYFFADNTESGKGYLLADLVGSSPGLSAWTSFDLKAGSFSKDSSHDLTFMRHNSVLSVTQSQYDALKAM</sequence>
<dbReference type="Gene3D" id="2.115.10.20">
    <property type="entry name" value="Glycosyl hydrolase domain, family 43"/>
    <property type="match status" value="1"/>
</dbReference>
<dbReference type="GO" id="GO:0016787">
    <property type="term" value="F:hydrolase activity"/>
    <property type="evidence" value="ECO:0007669"/>
    <property type="project" value="UniProtKB-KW"/>
</dbReference>
<gene>
    <name evidence="2" type="ORF">BDV29DRAFT_187014</name>
</gene>
<organism evidence="2 3">
    <name type="scientific">Aspergillus leporis</name>
    <dbReference type="NCBI Taxonomy" id="41062"/>
    <lineage>
        <taxon>Eukaryota</taxon>
        <taxon>Fungi</taxon>
        <taxon>Dikarya</taxon>
        <taxon>Ascomycota</taxon>
        <taxon>Pezizomycotina</taxon>
        <taxon>Eurotiomycetes</taxon>
        <taxon>Eurotiomycetidae</taxon>
        <taxon>Eurotiales</taxon>
        <taxon>Aspergillaceae</taxon>
        <taxon>Aspergillus</taxon>
        <taxon>Aspergillus subgen. Circumdati</taxon>
    </lineage>
</organism>
<keyword evidence="1" id="KW-0732">Signal</keyword>
<dbReference type="PANTHER" id="PTHR43301:SF8">
    <property type="entry name" value="ARABINOSIDASE-RELATED"/>
    <property type="match status" value="1"/>
</dbReference>
<dbReference type="InterPro" id="IPR050727">
    <property type="entry name" value="GH43_arabinanases"/>
</dbReference>
<evidence type="ECO:0000313" key="2">
    <source>
        <dbReference type="EMBL" id="KAB8079680.1"/>
    </source>
</evidence>
<dbReference type="Proteomes" id="UP000326565">
    <property type="component" value="Unassembled WGS sequence"/>
</dbReference>
<keyword evidence="3" id="KW-1185">Reference proteome</keyword>
<dbReference type="InterPro" id="IPR023296">
    <property type="entry name" value="Glyco_hydro_beta-prop_sf"/>
</dbReference>
<protein>
    <submittedName>
        <fullName evidence="2">Glycosyl hydrolase</fullName>
    </submittedName>
</protein>
<keyword evidence="2" id="KW-0378">Hydrolase</keyword>
<name>A0A5N5XKL1_9EURO</name>
<dbReference type="AlphaFoldDB" id="A0A5N5XKL1"/>
<dbReference type="OrthoDB" id="19657at2759"/>
<dbReference type="CDD" id="cd08983">
    <property type="entry name" value="GH43_Bt3655-like"/>
    <property type="match status" value="1"/>
</dbReference>
<dbReference type="SUPFAM" id="SSF75005">
    <property type="entry name" value="Arabinanase/levansucrase/invertase"/>
    <property type="match status" value="1"/>
</dbReference>
<reference evidence="2 3" key="1">
    <citation type="submission" date="2019-04" db="EMBL/GenBank/DDBJ databases">
        <title>Friends and foes A comparative genomics study of 23 Aspergillus species from section Flavi.</title>
        <authorList>
            <consortium name="DOE Joint Genome Institute"/>
            <person name="Kjaerbolling I."/>
            <person name="Vesth T."/>
            <person name="Frisvad J.C."/>
            <person name="Nybo J.L."/>
            <person name="Theobald S."/>
            <person name="Kildgaard S."/>
            <person name="Isbrandt T."/>
            <person name="Kuo A."/>
            <person name="Sato A."/>
            <person name="Lyhne E.K."/>
            <person name="Kogle M.E."/>
            <person name="Wiebenga A."/>
            <person name="Kun R.S."/>
            <person name="Lubbers R.J."/>
            <person name="Makela M.R."/>
            <person name="Barry K."/>
            <person name="Chovatia M."/>
            <person name="Clum A."/>
            <person name="Daum C."/>
            <person name="Haridas S."/>
            <person name="He G."/>
            <person name="LaButti K."/>
            <person name="Lipzen A."/>
            <person name="Mondo S."/>
            <person name="Riley R."/>
            <person name="Salamov A."/>
            <person name="Simmons B.A."/>
            <person name="Magnuson J.K."/>
            <person name="Henrissat B."/>
            <person name="Mortensen U.H."/>
            <person name="Larsen T.O."/>
            <person name="Devries R.P."/>
            <person name="Grigoriev I.V."/>
            <person name="Machida M."/>
            <person name="Baker S.E."/>
            <person name="Andersen M.R."/>
        </authorList>
    </citation>
    <scope>NUCLEOTIDE SEQUENCE [LARGE SCALE GENOMIC DNA]</scope>
    <source>
        <strain evidence="2 3">CBS 151.66</strain>
    </source>
</reference>